<accession>A0A0F8ZQ58</accession>
<keyword evidence="1" id="KW-0175">Coiled coil</keyword>
<gene>
    <name evidence="2" type="ORF">LCGC14_3008410</name>
</gene>
<protein>
    <recommendedName>
        <fullName evidence="3">Imelysin-like domain-containing protein</fullName>
    </recommendedName>
</protein>
<organism evidence="2">
    <name type="scientific">marine sediment metagenome</name>
    <dbReference type="NCBI Taxonomy" id="412755"/>
    <lineage>
        <taxon>unclassified sequences</taxon>
        <taxon>metagenomes</taxon>
        <taxon>ecological metagenomes</taxon>
    </lineage>
</organism>
<feature type="coiled-coil region" evidence="1">
    <location>
        <begin position="49"/>
        <end position="78"/>
    </location>
</feature>
<sequence>MLKPLLVASSLIIVSGCDNNLTAQQAEHAAKPVQLSAFEQYPQQANNLLNNIRAKKDAASLEAESAELVNLSQALLKELIVKYPQCTAYLDALSEVATVISALPLAEINSDYHGDGKLPEFDDPVCYHGKDLLVHSATVQASARLGLVEQHAYQNAELDIIEVIAHFEQVVRAFNN</sequence>
<dbReference type="EMBL" id="LAZR01062194">
    <property type="protein sequence ID" value="KKK62031.1"/>
    <property type="molecule type" value="Genomic_DNA"/>
</dbReference>
<evidence type="ECO:0000313" key="2">
    <source>
        <dbReference type="EMBL" id="KKK62031.1"/>
    </source>
</evidence>
<evidence type="ECO:0000256" key="1">
    <source>
        <dbReference type="SAM" id="Coils"/>
    </source>
</evidence>
<comment type="caution">
    <text evidence="2">The sequence shown here is derived from an EMBL/GenBank/DDBJ whole genome shotgun (WGS) entry which is preliminary data.</text>
</comment>
<evidence type="ECO:0008006" key="3">
    <source>
        <dbReference type="Google" id="ProtNLM"/>
    </source>
</evidence>
<name>A0A0F8ZQ58_9ZZZZ</name>
<dbReference type="PROSITE" id="PS51257">
    <property type="entry name" value="PROKAR_LIPOPROTEIN"/>
    <property type="match status" value="1"/>
</dbReference>
<reference evidence="2" key="1">
    <citation type="journal article" date="2015" name="Nature">
        <title>Complex archaea that bridge the gap between prokaryotes and eukaryotes.</title>
        <authorList>
            <person name="Spang A."/>
            <person name="Saw J.H."/>
            <person name="Jorgensen S.L."/>
            <person name="Zaremba-Niedzwiedzka K."/>
            <person name="Martijn J."/>
            <person name="Lind A.E."/>
            <person name="van Eijk R."/>
            <person name="Schleper C."/>
            <person name="Guy L."/>
            <person name="Ettema T.J."/>
        </authorList>
    </citation>
    <scope>NUCLEOTIDE SEQUENCE</scope>
</reference>
<dbReference type="AlphaFoldDB" id="A0A0F8ZQ58"/>
<proteinExistence type="predicted"/>